<keyword evidence="6" id="KW-0961">Cell wall biogenesis/degradation</keyword>
<evidence type="ECO:0000256" key="2">
    <source>
        <dbReference type="ARBA" id="ARBA00022692"/>
    </source>
</evidence>
<sequence length="388" mass="42708">MPAQFRTLQDRLHHQDMSLGEKLRQISWTYLLLIGVVATIGFFMLYSAANGQWDPWADRQVVRFGIGIVAMIALAVINIRLYLRYAYVFYAFALVLLVAVDVRGVIGMGAQRWIDFGFIRLQPSELMKIALMLTLARYFHGLSIEDVGRPIKLIAPVLMTLVPVALILKQPDLGTALMLMMASGIVFFAAGVRIWKFVVVLAGGLAAVPVAWGMLHDYQRNRVLTFLNPERDPLGAGYHILQSKIALGSGGMFGRGFMQGTQSHLNFLPEKQTDFIFTMLAEEFGMVGGLTLLALYTLIIVFGVVIALRCRHHFGRLLALGLTANFFLYVFINIAMVMGLIPVVGVPLPLISYGGTVMLTLMCGFGVVQCVNVHRDVQLGRGGGGGDP</sequence>
<name>A0A212K6I6_9PROT</name>
<comment type="pathway">
    <text evidence="6">Cell wall biogenesis; peptidoglycan biosynthesis.</text>
</comment>
<comment type="function">
    <text evidence="6">Peptidoglycan polymerase that is essential for cell wall elongation.</text>
</comment>
<dbReference type="GO" id="GO:0005886">
    <property type="term" value="C:plasma membrane"/>
    <property type="evidence" value="ECO:0007669"/>
    <property type="project" value="UniProtKB-SubCell"/>
</dbReference>
<dbReference type="GO" id="GO:0071555">
    <property type="term" value="P:cell wall organization"/>
    <property type="evidence" value="ECO:0007669"/>
    <property type="project" value="UniProtKB-KW"/>
</dbReference>
<feature type="transmembrane region" description="Helical" evidence="6">
    <location>
        <begin position="86"/>
        <end position="106"/>
    </location>
</feature>
<dbReference type="GO" id="GO:0008955">
    <property type="term" value="F:peptidoglycan glycosyltransferase activity"/>
    <property type="evidence" value="ECO:0007669"/>
    <property type="project" value="UniProtKB-UniRule"/>
</dbReference>
<feature type="transmembrane region" description="Helical" evidence="6">
    <location>
        <begin position="61"/>
        <end position="79"/>
    </location>
</feature>
<dbReference type="InterPro" id="IPR011923">
    <property type="entry name" value="RodA/MrdB"/>
</dbReference>
<comment type="subcellular location">
    <subcellularLocation>
        <location evidence="6">Cell inner membrane</location>
        <topology evidence="6">Multi-pass membrane protein</topology>
    </subcellularLocation>
    <subcellularLocation>
        <location evidence="1">Membrane</location>
        <topology evidence="1">Multi-pass membrane protein</topology>
    </subcellularLocation>
</comment>
<feature type="transmembrane region" description="Helical" evidence="6">
    <location>
        <begin position="320"/>
        <end position="344"/>
    </location>
</feature>
<reference evidence="7" key="1">
    <citation type="submission" date="2016-04" db="EMBL/GenBank/DDBJ databases">
        <authorList>
            <person name="Evans L.H."/>
            <person name="Alamgir A."/>
            <person name="Owens N."/>
            <person name="Weber N.D."/>
            <person name="Virtaneva K."/>
            <person name="Barbian K."/>
            <person name="Babar A."/>
            <person name="Rosenke K."/>
        </authorList>
    </citation>
    <scope>NUCLEOTIDE SEQUENCE</scope>
    <source>
        <strain evidence="7">86</strain>
    </source>
</reference>
<evidence type="ECO:0000256" key="1">
    <source>
        <dbReference type="ARBA" id="ARBA00004141"/>
    </source>
</evidence>
<keyword evidence="3 6" id="KW-0133">Cell shape</keyword>
<feature type="transmembrane region" description="Helical" evidence="6">
    <location>
        <begin position="350"/>
        <end position="371"/>
    </location>
</feature>
<comment type="similarity">
    <text evidence="6">Belongs to the SEDS family. MrdB/RodA subfamily.</text>
</comment>
<comment type="catalytic activity">
    <reaction evidence="6">
        <text>[GlcNAc-(1-&gt;4)-Mur2Ac(oyl-L-Ala-gamma-D-Glu-L-Lys-D-Ala-D-Ala)](n)-di-trans,octa-cis-undecaprenyl diphosphate + beta-D-GlcNAc-(1-&gt;4)-Mur2Ac(oyl-L-Ala-gamma-D-Glu-L-Lys-D-Ala-D-Ala)-di-trans,octa-cis-undecaprenyl diphosphate = [GlcNAc-(1-&gt;4)-Mur2Ac(oyl-L-Ala-gamma-D-Glu-L-Lys-D-Ala-D-Ala)](n+1)-di-trans,octa-cis-undecaprenyl diphosphate + di-trans,octa-cis-undecaprenyl diphosphate + H(+)</text>
        <dbReference type="Rhea" id="RHEA:23708"/>
        <dbReference type="Rhea" id="RHEA-COMP:9602"/>
        <dbReference type="Rhea" id="RHEA-COMP:9603"/>
        <dbReference type="ChEBI" id="CHEBI:15378"/>
        <dbReference type="ChEBI" id="CHEBI:58405"/>
        <dbReference type="ChEBI" id="CHEBI:60033"/>
        <dbReference type="ChEBI" id="CHEBI:78435"/>
        <dbReference type="EC" id="2.4.99.28"/>
    </reaction>
</comment>
<gene>
    <name evidence="6 7" type="primary">mrdB</name>
    <name evidence="6" type="synonym">rodA</name>
    <name evidence="7" type="ORF">KL86APRO_12227</name>
</gene>
<dbReference type="UniPathway" id="UPA00219"/>
<feature type="transmembrane region" description="Helical" evidence="6">
    <location>
        <begin position="174"/>
        <end position="190"/>
    </location>
</feature>
<dbReference type="GO" id="GO:0032153">
    <property type="term" value="C:cell division site"/>
    <property type="evidence" value="ECO:0007669"/>
    <property type="project" value="TreeGrafter"/>
</dbReference>
<evidence type="ECO:0000256" key="3">
    <source>
        <dbReference type="ARBA" id="ARBA00022960"/>
    </source>
</evidence>
<dbReference type="GO" id="GO:0051301">
    <property type="term" value="P:cell division"/>
    <property type="evidence" value="ECO:0007669"/>
    <property type="project" value="InterPro"/>
</dbReference>
<dbReference type="EC" id="2.4.99.28" evidence="6"/>
<evidence type="ECO:0000256" key="4">
    <source>
        <dbReference type="ARBA" id="ARBA00022989"/>
    </source>
</evidence>
<dbReference type="InterPro" id="IPR001182">
    <property type="entry name" value="FtsW/RodA"/>
</dbReference>
<keyword evidence="2 6" id="KW-0812">Transmembrane</keyword>
<keyword evidence="6" id="KW-0328">Glycosyltransferase</keyword>
<keyword evidence="5 6" id="KW-0472">Membrane</keyword>
<evidence type="ECO:0000256" key="5">
    <source>
        <dbReference type="ARBA" id="ARBA00023136"/>
    </source>
</evidence>
<dbReference type="GO" id="GO:0009252">
    <property type="term" value="P:peptidoglycan biosynthetic process"/>
    <property type="evidence" value="ECO:0007669"/>
    <property type="project" value="UniProtKB-UniRule"/>
</dbReference>
<dbReference type="EMBL" id="FLUO01000001">
    <property type="protein sequence ID" value="SBW07310.1"/>
    <property type="molecule type" value="Genomic_DNA"/>
</dbReference>
<dbReference type="Pfam" id="PF01098">
    <property type="entry name" value="FTSW_RODA_SPOVE"/>
    <property type="match status" value="1"/>
</dbReference>
<dbReference type="HAMAP" id="MF_02079">
    <property type="entry name" value="PGT_RodA"/>
    <property type="match status" value="1"/>
</dbReference>
<keyword evidence="6" id="KW-1003">Cell membrane</keyword>
<dbReference type="NCBIfam" id="TIGR02210">
    <property type="entry name" value="rodA_shape"/>
    <property type="match status" value="1"/>
</dbReference>
<dbReference type="GO" id="GO:0008360">
    <property type="term" value="P:regulation of cell shape"/>
    <property type="evidence" value="ECO:0007669"/>
    <property type="project" value="UniProtKB-KW"/>
</dbReference>
<organism evidence="7">
    <name type="scientific">uncultured Alphaproteobacteria bacterium</name>
    <dbReference type="NCBI Taxonomy" id="91750"/>
    <lineage>
        <taxon>Bacteria</taxon>
        <taxon>Pseudomonadati</taxon>
        <taxon>Pseudomonadota</taxon>
        <taxon>Alphaproteobacteria</taxon>
        <taxon>environmental samples</taxon>
    </lineage>
</organism>
<dbReference type="PANTHER" id="PTHR30474">
    <property type="entry name" value="CELL CYCLE PROTEIN"/>
    <property type="match status" value="1"/>
</dbReference>
<evidence type="ECO:0000313" key="7">
    <source>
        <dbReference type="EMBL" id="SBW07310.1"/>
    </source>
</evidence>
<feature type="transmembrane region" description="Helical" evidence="6">
    <location>
        <begin position="28"/>
        <end position="49"/>
    </location>
</feature>
<accession>A0A212K6I6</accession>
<keyword evidence="6" id="KW-0808">Transferase</keyword>
<proteinExistence type="inferred from homology"/>
<keyword evidence="6" id="KW-0573">Peptidoglycan synthesis</keyword>
<dbReference type="GO" id="GO:0015648">
    <property type="term" value="F:lipid-linked peptidoglycan transporter activity"/>
    <property type="evidence" value="ECO:0007669"/>
    <property type="project" value="TreeGrafter"/>
</dbReference>
<protein>
    <recommendedName>
        <fullName evidence="6">Peptidoglycan glycosyltransferase MrdB</fullName>
        <shortName evidence="6">PGT</shortName>
        <ecNumber evidence="6">2.4.99.28</ecNumber>
    </recommendedName>
    <alternativeName>
        <fullName evidence="6">Cell elongation protein RodA</fullName>
    </alternativeName>
    <alternativeName>
        <fullName evidence="6">Cell wall polymerase</fullName>
    </alternativeName>
    <alternativeName>
        <fullName evidence="6">Peptidoglycan polymerase</fullName>
        <shortName evidence="6">PG polymerase</shortName>
    </alternativeName>
</protein>
<feature type="transmembrane region" description="Helical" evidence="6">
    <location>
        <begin position="284"/>
        <end position="308"/>
    </location>
</feature>
<feature type="transmembrane region" description="Helical" evidence="6">
    <location>
        <begin position="197"/>
        <end position="215"/>
    </location>
</feature>
<keyword evidence="4 6" id="KW-1133">Transmembrane helix</keyword>
<evidence type="ECO:0000256" key="6">
    <source>
        <dbReference type="HAMAP-Rule" id="MF_02079"/>
    </source>
</evidence>
<dbReference type="PANTHER" id="PTHR30474:SF1">
    <property type="entry name" value="PEPTIDOGLYCAN GLYCOSYLTRANSFERASE MRDB"/>
    <property type="match status" value="1"/>
</dbReference>
<keyword evidence="6" id="KW-0997">Cell inner membrane</keyword>
<dbReference type="AlphaFoldDB" id="A0A212K6I6"/>